<dbReference type="PANTHER" id="PTHR24365">
    <property type="entry name" value="TOLL-LIKE RECEPTOR"/>
    <property type="match status" value="1"/>
</dbReference>
<dbReference type="GO" id="GO:0002224">
    <property type="term" value="P:toll-like receptor signaling pathway"/>
    <property type="evidence" value="ECO:0007669"/>
    <property type="project" value="TreeGrafter"/>
</dbReference>
<dbReference type="OrthoDB" id="5966846at2759"/>
<dbReference type="EMBL" id="PZQS01000003">
    <property type="protein sequence ID" value="PVD33565.1"/>
    <property type="molecule type" value="Genomic_DNA"/>
</dbReference>
<feature type="transmembrane region" description="Helical" evidence="12">
    <location>
        <begin position="256"/>
        <end position="276"/>
    </location>
</feature>
<dbReference type="STRING" id="400727.A0A2T7PJF4"/>
<evidence type="ECO:0000256" key="3">
    <source>
        <dbReference type="ARBA" id="ARBA00022614"/>
    </source>
</evidence>
<evidence type="ECO:0000256" key="1">
    <source>
        <dbReference type="ARBA" id="ARBA00004167"/>
    </source>
</evidence>
<keyword evidence="9" id="KW-0675">Receptor</keyword>
<dbReference type="Proteomes" id="UP000245119">
    <property type="component" value="Linkage Group LG3"/>
</dbReference>
<evidence type="ECO:0000313" key="14">
    <source>
        <dbReference type="EMBL" id="PVD33565.1"/>
    </source>
</evidence>
<evidence type="ECO:0000256" key="12">
    <source>
        <dbReference type="SAM" id="Phobius"/>
    </source>
</evidence>
<keyword evidence="15" id="KW-1185">Reference proteome</keyword>
<dbReference type="Pfam" id="PF13855">
    <property type="entry name" value="LRR_8"/>
    <property type="match status" value="1"/>
</dbReference>
<evidence type="ECO:0000259" key="13">
    <source>
        <dbReference type="PROSITE" id="PS50104"/>
    </source>
</evidence>
<dbReference type="PANTHER" id="PTHR24365:SF530">
    <property type="entry name" value="MSTPROX-RELATED"/>
    <property type="match status" value="1"/>
</dbReference>
<feature type="region of interest" description="Disordered" evidence="11">
    <location>
        <begin position="206"/>
        <end position="226"/>
    </location>
</feature>
<keyword evidence="7 12" id="KW-1133">Transmembrane helix</keyword>
<feature type="domain" description="TIR" evidence="13">
    <location>
        <begin position="306"/>
        <end position="333"/>
    </location>
</feature>
<evidence type="ECO:0000256" key="6">
    <source>
        <dbReference type="ARBA" id="ARBA00022737"/>
    </source>
</evidence>
<comment type="subcellular location">
    <subcellularLocation>
        <location evidence="1">Membrane</location>
        <topology evidence="1">Single-pass membrane protein</topology>
    </subcellularLocation>
</comment>
<dbReference type="AlphaFoldDB" id="A0A2T7PJF4"/>
<dbReference type="GO" id="GO:0038023">
    <property type="term" value="F:signaling receptor activity"/>
    <property type="evidence" value="ECO:0007669"/>
    <property type="project" value="TreeGrafter"/>
</dbReference>
<protein>
    <recommendedName>
        <fullName evidence="13">TIR domain-containing protein</fullName>
    </recommendedName>
</protein>
<keyword evidence="8 12" id="KW-0472">Membrane</keyword>
<evidence type="ECO:0000256" key="10">
    <source>
        <dbReference type="ARBA" id="ARBA00023180"/>
    </source>
</evidence>
<keyword evidence="6" id="KW-0677">Repeat</keyword>
<sequence>MHTLITNIEPGAFASATLEKVYLSATGISFKSNDISEKMFNGCPNLKYVQLDQNEFSDVPDAKFLELFRNNPMLTTVYMGRSLITTITSDTFKGMPNVEELSLYSNSIEDLPDGVFDNLSKLKILQIDHNRLTEIRETTFNASTRQRLYQLDLSGNPFECTCNVRWFKRWLMDDRKKFAKFPKGYVCASFSSSSCEPKVFYHQHQNPETLTDPDEEPLASESQDQSFLSPAGSSIVYLSDFVINDQACLLSQSTSLLTAVLAAVLVMFMLTFLVLYKYRWHIRLALYEAFRGNPQQRLQRQREREYEYDVFVSYANEDVDWVRQELIPTLEGR</sequence>
<dbReference type="GO" id="GO:0005886">
    <property type="term" value="C:plasma membrane"/>
    <property type="evidence" value="ECO:0007669"/>
    <property type="project" value="TreeGrafter"/>
</dbReference>
<dbReference type="PROSITE" id="PS50104">
    <property type="entry name" value="TIR"/>
    <property type="match status" value="1"/>
</dbReference>
<dbReference type="Gene3D" id="3.80.10.10">
    <property type="entry name" value="Ribonuclease Inhibitor"/>
    <property type="match status" value="1"/>
</dbReference>
<dbReference type="SUPFAM" id="SSF52058">
    <property type="entry name" value="L domain-like"/>
    <property type="match status" value="1"/>
</dbReference>
<name>A0A2T7PJF4_POMCA</name>
<keyword evidence="4 12" id="KW-0812">Transmembrane</keyword>
<evidence type="ECO:0000256" key="9">
    <source>
        <dbReference type="ARBA" id="ARBA00023170"/>
    </source>
</evidence>
<dbReference type="InterPro" id="IPR000157">
    <property type="entry name" value="TIR_dom"/>
</dbReference>
<dbReference type="SUPFAM" id="SSF52200">
    <property type="entry name" value="Toll/Interleukin receptor TIR domain"/>
    <property type="match status" value="1"/>
</dbReference>
<comment type="caution">
    <text evidence="14">The sequence shown here is derived from an EMBL/GenBank/DDBJ whole genome shotgun (WGS) entry which is preliminary data.</text>
</comment>
<keyword evidence="3" id="KW-0433">Leucine-rich repeat</keyword>
<evidence type="ECO:0000256" key="4">
    <source>
        <dbReference type="ARBA" id="ARBA00022692"/>
    </source>
</evidence>
<gene>
    <name evidence="14" type="ORF">C0Q70_04822</name>
</gene>
<evidence type="ECO:0000256" key="2">
    <source>
        <dbReference type="ARBA" id="ARBA00009634"/>
    </source>
</evidence>
<proteinExistence type="inferred from homology"/>
<dbReference type="InterPro" id="IPR032675">
    <property type="entry name" value="LRR_dom_sf"/>
</dbReference>
<dbReference type="InterPro" id="IPR035897">
    <property type="entry name" value="Toll_tir_struct_dom_sf"/>
</dbReference>
<evidence type="ECO:0000256" key="5">
    <source>
        <dbReference type="ARBA" id="ARBA00022729"/>
    </source>
</evidence>
<evidence type="ECO:0000256" key="8">
    <source>
        <dbReference type="ARBA" id="ARBA00023136"/>
    </source>
</evidence>
<organism evidence="14 15">
    <name type="scientific">Pomacea canaliculata</name>
    <name type="common">Golden apple snail</name>
    <dbReference type="NCBI Taxonomy" id="400727"/>
    <lineage>
        <taxon>Eukaryota</taxon>
        <taxon>Metazoa</taxon>
        <taxon>Spiralia</taxon>
        <taxon>Lophotrochozoa</taxon>
        <taxon>Mollusca</taxon>
        <taxon>Gastropoda</taxon>
        <taxon>Caenogastropoda</taxon>
        <taxon>Architaenioglossa</taxon>
        <taxon>Ampullarioidea</taxon>
        <taxon>Ampullariidae</taxon>
        <taxon>Pomacea</taxon>
    </lineage>
</organism>
<evidence type="ECO:0000256" key="11">
    <source>
        <dbReference type="SAM" id="MobiDB-lite"/>
    </source>
</evidence>
<dbReference type="Gene3D" id="3.40.50.10140">
    <property type="entry name" value="Toll/interleukin-1 receptor homology (TIR) domain"/>
    <property type="match status" value="1"/>
</dbReference>
<dbReference type="InterPro" id="IPR003591">
    <property type="entry name" value="Leu-rich_rpt_typical-subtyp"/>
</dbReference>
<reference evidence="14 15" key="1">
    <citation type="submission" date="2018-04" db="EMBL/GenBank/DDBJ databases">
        <title>The genome of golden apple snail Pomacea canaliculata provides insight into stress tolerance and invasive adaptation.</title>
        <authorList>
            <person name="Liu C."/>
            <person name="Liu B."/>
            <person name="Ren Y."/>
            <person name="Zhang Y."/>
            <person name="Wang H."/>
            <person name="Li S."/>
            <person name="Jiang F."/>
            <person name="Yin L."/>
            <person name="Zhang G."/>
            <person name="Qian W."/>
            <person name="Fan W."/>
        </authorList>
    </citation>
    <scope>NUCLEOTIDE SEQUENCE [LARGE SCALE GENOMIC DNA]</scope>
    <source>
        <strain evidence="14">SZHN2017</strain>
        <tissue evidence="14">Muscle</tissue>
    </source>
</reference>
<accession>A0A2T7PJF4</accession>
<evidence type="ECO:0000256" key="7">
    <source>
        <dbReference type="ARBA" id="ARBA00022989"/>
    </source>
</evidence>
<keyword evidence="10" id="KW-0325">Glycoprotein</keyword>
<dbReference type="InterPro" id="IPR001611">
    <property type="entry name" value="Leu-rich_rpt"/>
</dbReference>
<evidence type="ECO:0000313" key="15">
    <source>
        <dbReference type="Proteomes" id="UP000245119"/>
    </source>
</evidence>
<comment type="similarity">
    <text evidence="2">Belongs to the Toll-like receptor family.</text>
</comment>
<dbReference type="SMART" id="SM00369">
    <property type="entry name" value="LRR_TYP"/>
    <property type="match status" value="2"/>
</dbReference>
<keyword evidence="5" id="KW-0732">Signal</keyword>